<evidence type="ECO:0000259" key="11">
    <source>
        <dbReference type="PROSITE" id="PS51779"/>
    </source>
</evidence>
<feature type="transmembrane region" description="Helical" evidence="9">
    <location>
        <begin position="53"/>
        <end position="79"/>
    </location>
</feature>
<dbReference type="PANTHER" id="PTHR35851">
    <property type="entry name" value="CELL DIVISION PROTEIN FTSQ"/>
    <property type="match status" value="1"/>
</dbReference>
<dbReference type="Pfam" id="PF03799">
    <property type="entry name" value="FtsQ_DivIB_C"/>
    <property type="match status" value="1"/>
</dbReference>
<dbReference type="InterPro" id="IPR005548">
    <property type="entry name" value="Cell_div_FtsQ/DivIB_C"/>
</dbReference>
<keyword evidence="2 9" id="KW-1003">Cell membrane</keyword>
<evidence type="ECO:0000313" key="13">
    <source>
        <dbReference type="Proteomes" id="UP000593594"/>
    </source>
</evidence>
<evidence type="ECO:0000256" key="9">
    <source>
        <dbReference type="HAMAP-Rule" id="MF_00911"/>
    </source>
</evidence>
<keyword evidence="3 9" id="KW-0997">Cell inner membrane</keyword>
<dbReference type="InterPro" id="IPR034746">
    <property type="entry name" value="POTRA"/>
</dbReference>
<accession>A0A7S8C7L2</accession>
<feature type="region of interest" description="Disordered" evidence="10">
    <location>
        <begin position="1"/>
        <end position="28"/>
    </location>
</feature>
<dbReference type="Gene3D" id="3.40.50.11690">
    <property type="entry name" value="Cell division protein FtsQ/DivIB"/>
    <property type="match status" value="1"/>
</dbReference>
<dbReference type="InterPro" id="IPR026579">
    <property type="entry name" value="FtsQ"/>
</dbReference>
<evidence type="ECO:0000256" key="4">
    <source>
        <dbReference type="ARBA" id="ARBA00022618"/>
    </source>
</evidence>
<dbReference type="KEGG" id="kmn:HW532_20625"/>
<keyword evidence="8 9" id="KW-0131">Cell cycle</keyword>
<dbReference type="PROSITE" id="PS51779">
    <property type="entry name" value="POTRA"/>
    <property type="match status" value="1"/>
</dbReference>
<keyword evidence="4 9" id="KW-0132">Cell division</keyword>
<evidence type="ECO:0000256" key="6">
    <source>
        <dbReference type="ARBA" id="ARBA00022989"/>
    </source>
</evidence>
<feature type="domain" description="POTRA" evidence="11">
    <location>
        <begin position="97"/>
        <end position="165"/>
    </location>
</feature>
<evidence type="ECO:0000256" key="5">
    <source>
        <dbReference type="ARBA" id="ARBA00022692"/>
    </source>
</evidence>
<dbReference type="Proteomes" id="UP000593594">
    <property type="component" value="Chromosome"/>
</dbReference>
<dbReference type="Gene3D" id="3.10.20.310">
    <property type="entry name" value="membrane protein fhac"/>
    <property type="match status" value="1"/>
</dbReference>
<comment type="function">
    <text evidence="9">Essential cell division protein.</text>
</comment>
<comment type="similarity">
    <text evidence="9">Belongs to the FtsQ/DivIB family. FtsQ subfamily.</text>
</comment>
<keyword evidence="6 9" id="KW-1133">Transmembrane helix</keyword>
<dbReference type="Pfam" id="PF08478">
    <property type="entry name" value="POTRA_1"/>
    <property type="match status" value="1"/>
</dbReference>
<reference evidence="12 13" key="1">
    <citation type="submission" date="2020-06" db="EMBL/GenBank/DDBJ databases">
        <title>Genome sequence of 2 isolates from Red Sea Mangroves.</title>
        <authorList>
            <person name="Sefrji F."/>
            <person name="Michoud G."/>
            <person name="Merlino G."/>
            <person name="Daffonchio D."/>
        </authorList>
    </citation>
    <scope>NUCLEOTIDE SEQUENCE [LARGE SCALE GENOMIC DNA]</scope>
    <source>
        <strain evidence="12 13">R1DC25</strain>
    </source>
</reference>
<dbReference type="AlphaFoldDB" id="A0A7S8C7L2"/>
<evidence type="ECO:0000256" key="1">
    <source>
        <dbReference type="ARBA" id="ARBA00004370"/>
    </source>
</evidence>
<evidence type="ECO:0000256" key="3">
    <source>
        <dbReference type="ARBA" id="ARBA00022519"/>
    </source>
</evidence>
<keyword evidence="5 9" id="KW-0812">Transmembrane</keyword>
<dbReference type="InterPro" id="IPR045335">
    <property type="entry name" value="FtsQ_C_sf"/>
</dbReference>
<protein>
    <recommendedName>
        <fullName evidence="9">Cell division protein FtsQ</fullName>
    </recommendedName>
</protein>
<comment type="subcellular location">
    <subcellularLocation>
        <location evidence="9">Cell inner membrane</location>
        <topology evidence="9">Single-pass type II membrane protein</topology>
    </subcellularLocation>
    <subcellularLocation>
        <location evidence="1">Membrane</location>
    </subcellularLocation>
    <text evidence="9">Localizes to the division septum.</text>
</comment>
<evidence type="ECO:0000256" key="8">
    <source>
        <dbReference type="ARBA" id="ARBA00023306"/>
    </source>
</evidence>
<proteinExistence type="inferred from homology"/>
<evidence type="ECO:0000256" key="7">
    <source>
        <dbReference type="ARBA" id="ARBA00023136"/>
    </source>
</evidence>
<organism evidence="12 13">
    <name type="scientific">Kaustia mangrovi</name>
    <dbReference type="NCBI Taxonomy" id="2593653"/>
    <lineage>
        <taxon>Bacteria</taxon>
        <taxon>Pseudomonadati</taxon>
        <taxon>Pseudomonadota</taxon>
        <taxon>Alphaproteobacteria</taxon>
        <taxon>Hyphomicrobiales</taxon>
        <taxon>Parvibaculaceae</taxon>
        <taxon>Kaustia</taxon>
    </lineage>
</organism>
<dbReference type="GO" id="GO:0032153">
    <property type="term" value="C:cell division site"/>
    <property type="evidence" value="ECO:0007669"/>
    <property type="project" value="UniProtKB-UniRule"/>
</dbReference>
<keyword evidence="13" id="KW-1185">Reference proteome</keyword>
<keyword evidence="7 9" id="KW-0472">Membrane</keyword>
<dbReference type="GO" id="GO:0005886">
    <property type="term" value="C:plasma membrane"/>
    <property type="evidence" value="ECO:0007669"/>
    <property type="project" value="UniProtKB-SubCell"/>
</dbReference>
<dbReference type="GO" id="GO:0043093">
    <property type="term" value="P:FtsZ-dependent cytokinesis"/>
    <property type="evidence" value="ECO:0007669"/>
    <property type="project" value="UniProtKB-UniRule"/>
</dbReference>
<name>A0A7S8C7L2_9HYPH</name>
<dbReference type="HAMAP" id="MF_00911">
    <property type="entry name" value="FtsQ_subfam"/>
    <property type="match status" value="1"/>
</dbReference>
<sequence length="308" mass="33626">MRSLGPGRPRRQRPVSQGRAPYLAPSAPPTRLQRANAVLERWSRRLKGPRTVWLARGGAIVFLGATLVYGLAVGGHFAVRGSSLKALLDEGSAMVGLAASEISITGLHRQSREAVLAAIGVEEGRSLVGFDAAEARDALQRLDWVASASVLRLFPNRLHIELRERVPYALWQDEGEFYVIDSSGMAMTQLPVRKYRDLPVVVGKGANEAAVTLINQLEAQPALKSMVRAAVRVAERRWTLYLANGIKVALPDGNVAGALARLMTLTDRYGLMTRDIVSVDLRLPDRVTVRLSDEAVEREAKGPALARR</sequence>
<dbReference type="PANTHER" id="PTHR35851:SF1">
    <property type="entry name" value="CELL DIVISION PROTEIN FTSQ"/>
    <property type="match status" value="1"/>
</dbReference>
<evidence type="ECO:0000313" key="12">
    <source>
        <dbReference type="EMBL" id="QPC44888.1"/>
    </source>
</evidence>
<dbReference type="RefSeq" id="WP_213162259.1">
    <property type="nucleotide sequence ID" value="NZ_CP058214.1"/>
</dbReference>
<evidence type="ECO:0000256" key="2">
    <source>
        <dbReference type="ARBA" id="ARBA00022475"/>
    </source>
</evidence>
<dbReference type="EMBL" id="CP058214">
    <property type="protein sequence ID" value="QPC44888.1"/>
    <property type="molecule type" value="Genomic_DNA"/>
</dbReference>
<gene>
    <name evidence="9" type="primary">ftsQ</name>
    <name evidence="12" type="ORF">HW532_20625</name>
</gene>
<dbReference type="InterPro" id="IPR013685">
    <property type="entry name" value="POTRA_FtsQ_type"/>
</dbReference>
<dbReference type="GO" id="GO:0090529">
    <property type="term" value="P:cell septum assembly"/>
    <property type="evidence" value="ECO:0007669"/>
    <property type="project" value="InterPro"/>
</dbReference>
<evidence type="ECO:0000256" key="10">
    <source>
        <dbReference type="SAM" id="MobiDB-lite"/>
    </source>
</evidence>